<dbReference type="Proteomes" id="UP001212152">
    <property type="component" value="Unassembled WGS sequence"/>
</dbReference>
<accession>A0AAD5XLV8</accession>
<feature type="transmembrane region" description="Helical" evidence="2">
    <location>
        <begin position="241"/>
        <end position="267"/>
    </location>
</feature>
<feature type="region of interest" description="Disordered" evidence="1">
    <location>
        <begin position="351"/>
        <end position="405"/>
    </location>
</feature>
<comment type="caution">
    <text evidence="3">The sequence shown here is derived from an EMBL/GenBank/DDBJ whole genome shotgun (WGS) entry which is preliminary data.</text>
</comment>
<evidence type="ECO:0000256" key="2">
    <source>
        <dbReference type="SAM" id="Phobius"/>
    </source>
</evidence>
<feature type="transmembrane region" description="Helical" evidence="2">
    <location>
        <begin position="171"/>
        <end position="189"/>
    </location>
</feature>
<evidence type="ECO:0000313" key="3">
    <source>
        <dbReference type="EMBL" id="KAJ3177330.1"/>
    </source>
</evidence>
<evidence type="ECO:0000256" key="1">
    <source>
        <dbReference type="SAM" id="MobiDB-lite"/>
    </source>
</evidence>
<organism evidence="3 4">
    <name type="scientific">Geranomyces variabilis</name>
    <dbReference type="NCBI Taxonomy" id="109894"/>
    <lineage>
        <taxon>Eukaryota</taxon>
        <taxon>Fungi</taxon>
        <taxon>Fungi incertae sedis</taxon>
        <taxon>Chytridiomycota</taxon>
        <taxon>Chytridiomycota incertae sedis</taxon>
        <taxon>Chytridiomycetes</taxon>
        <taxon>Spizellomycetales</taxon>
        <taxon>Powellomycetaceae</taxon>
        <taxon>Geranomyces</taxon>
    </lineage>
</organism>
<keyword evidence="2" id="KW-1133">Transmembrane helix</keyword>
<feature type="transmembrane region" description="Helical" evidence="2">
    <location>
        <begin position="97"/>
        <end position="115"/>
    </location>
</feature>
<feature type="compositionally biased region" description="Polar residues" evidence="1">
    <location>
        <begin position="351"/>
        <end position="360"/>
    </location>
</feature>
<feature type="transmembrane region" description="Helical" evidence="2">
    <location>
        <begin position="127"/>
        <end position="150"/>
    </location>
</feature>
<dbReference type="AlphaFoldDB" id="A0AAD5XLV8"/>
<protein>
    <submittedName>
        <fullName evidence="3">Uncharacterized protein</fullName>
    </submittedName>
</protein>
<keyword evidence="2" id="KW-0472">Membrane</keyword>
<keyword evidence="2" id="KW-0812">Transmembrane</keyword>
<proteinExistence type="predicted"/>
<feature type="compositionally biased region" description="Low complexity" evidence="1">
    <location>
        <begin position="382"/>
        <end position="393"/>
    </location>
</feature>
<feature type="transmembrane region" description="Helical" evidence="2">
    <location>
        <begin position="204"/>
        <end position="229"/>
    </location>
</feature>
<name>A0AAD5XLV8_9FUNG</name>
<dbReference type="EMBL" id="JADGJQ010000034">
    <property type="protein sequence ID" value="KAJ3177330.1"/>
    <property type="molecule type" value="Genomic_DNA"/>
</dbReference>
<keyword evidence="4" id="KW-1185">Reference proteome</keyword>
<sequence length="466" mass="51440">MADPYAAAVAAVATATSQALAAAAAATGSSSSSSPFPQRNMDNVVQSNQPLMLNGHPVYELSRVKDLMLRTAAATLLVCLLVVWLQTFSNKRSAVSLLVAATIATELTGVIVGLLPKISTLLPNTPLVSVVVGVGCFMFSAECFNWVLYLRFSIVAAPFAKGRFTRVMVRTWLAVESAMVVANYAYWIQQSYAEAGDTHAANDVYYYLSIIQAATALGLSSYFVATYYYPRLKLTARQSGGVGGLGGGGAWALVAQFATTGLLYLVLETLLHCSYTVTSTLLPSVRTGLTAFLTASRYATFMMFVLALRSDTAAGRRRRTRSRLLLPPLLHERKLSSDNLEIIRHNYSNDAAPKQQNNKQHAYHHHQQQQQQQQRQQRRRWPFFPSIFSPDSPRGGRPQMGKAHKPSAAANYLYHNHHHRQQQQHLRHQEVDPKGTFEDWSIDMEPDDLTILRPAPAAARAGEFAR</sequence>
<reference evidence="3" key="1">
    <citation type="submission" date="2020-05" db="EMBL/GenBank/DDBJ databases">
        <title>Phylogenomic resolution of chytrid fungi.</title>
        <authorList>
            <person name="Stajich J.E."/>
            <person name="Amses K."/>
            <person name="Simmons R."/>
            <person name="Seto K."/>
            <person name="Myers J."/>
            <person name="Bonds A."/>
            <person name="Quandt C.A."/>
            <person name="Barry K."/>
            <person name="Liu P."/>
            <person name="Grigoriev I."/>
            <person name="Longcore J.E."/>
            <person name="James T.Y."/>
        </authorList>
    </citation>
    <scope>NUCLEOTIDE SEQUENCE</scope>
    <source>
        <strain evidence="3">JEL0379</strain>
    </source>
</reference>
<evidence type="ECO:0000313" key="4">
    <source>
        <dbReference type="Proteomes" id="UP001212152"/>
    </source>
</evidence>
<feature type="transmembrane region" description="Helical" evidence="2">
    <location>
        <begin position="67"/>
        <end position="85"/>
    </location>
</feature>
<feature type="transmembrane region" description="Helical" evidence="2">
    <location>
        <begin position="287"/>
        <end position="308"/>
    </location>
</feature>
<gene>
    <name evidence="3" type="ORF">HDU87_004582</name>
</gene>